<evidence type="ECO:0000259" key="2">
    <source>
        <dbReference type="Pfam" id="PF13115"/>
    </source>
</evidence>
<organism evidence="3 4">
    <name type="scientific">Priestia endophytica</name>
    <dbReference type="NCBI Taxonomy" id="135735"/>
    <lineage>
        <taxon>Bacteria</taxon>
        <taxon>Bacillati</taxon>
        <taxon>Bacillota</taxon>
        <taxon>Bacilli</taxon>
        <taxon>Bacillales</taxon>
        <taxon>Bacillaceae</taxon>
        <taxon>Priestia</taxon>
    </lineage>
</organism>
<evidence type="ECO:0000256" key="1">
    <source>
        <dbReference type="SAM" id="SignalP"/>
    </source>
</evidence>
<dbReference type="EMBL" id="LVYK01000059">
    <property type="protein sequence ID" value="RAS71777.1"/>
    <property type="molecule type" value="Genomic_DNA"/>
</dbReference>
<comment type="caution">
    <text evidence="3">The sequence shown here is derived from an EMBL/GenBank/DDBJ whole genome shotgun (WGS) entry which is preliminary data.</text>
</comment>
<feature type="chain" id="PRO_5043342876" description="YtkA-like domain-containing protein" evidence="1">
    <location>
        <begin position="24"/>
        <end position="136"/>
    </location>
</feature>
<feature type="signal peptide" evidence="1">
    <location>
        <begin position="1"/>
        <end position="23"/>
    </location>
</feature>
<feature type="domain" description="YtkA-like" evidence="2">
    <location>
        <begin position="35"/>
        <end position="116"/>
    </location>
</feature>
<reference evidence="3 4" key="1">
    <citation type="submission" date="2016-03" db="EMBL/GenBank/DDBJ databases">
        <title>Comparison of Bacillus endophyticus and B. anthracis characteristics using whole genome sequence analysis and microbiological techniques.</title>
        <authorList>
            <person name="Lekota K.E."/>
            <person name="Mafofo J."/>
            <person name="Rees J."/>
            <person name="Muchadeyi F.C."/>
            <person name="Madoroba E."/>
            <person name="Van Heerden H."/>
        </authorList>
    </citation>
    <scope>NUCLEOTIDE SEQUENCE [LARGE SCALE GENOMIC DNA]</scope>
    <source>
        <strain evidence="3 4">3631_10C</strain>
    </source>
</reference>
<dbReference type="Pfam" id="PF13115">
    <property type="entry name" value="YtkA"/>
    <property type="match status" value="1"/>
</dbReference>
<keyword evidence="1" id="KW-0732">Signal</keyword>
<protein>
    <recommendedName>
        <fullName evidence="2">YtkA-like domain-containing protein</fullName>
    </recommendedName>
</protein>
<dbReference type="AlphaFoldDB" id="A0AAX1Q2W3"/>
<sequence>MRRDGMKKILLVLALAFTAGCSSETSGENTANDDIEELKVELDVPSTVQQNEDVLYEATVTYGDEKVKKADTVDFEFKEANSDEEGEMIKAEKEENGVYTIKHRFEKEGTYVVQVHVLAHSQHVMPEKEVKVLGEK</sequence>
<evidence type="ECO:0000313" key="3">
    <source>
        <dbReference type="EMBL" id="RAS71777.1"/>
    </source>
</evidence>
<dbReference type="Proteomes" id="UP000250174">
    <property type="component" value="Unassembled WGS sequence"/>
</dbReference>
<dbReference type="InterPro" id="IPR032693">
    <property type="entry name" value="YtkA-like_dom"/>
</dbReference>
<dbReference type="PROSITE" id="PS51257">
    <property type="entry name" value="PROKAR_LIPOPROTEIN"/>
    <property type="match status" value="1"/>
</dbReference>
<name>A0AAX1Q2W3_9BACI</name>
<evidence type="ECO:0000313" key="4">
    <source>
        <dbReference type="Proteomes" id="UP000250174"/>
    </source>
</evidence>
<accession>A0AAX1Q2W3</accession>
<gene>
    <name evidence="3" type="ORF">A3864_22090</name>
</gene>
<proteinExistence type="predicted"/>